<evidence type="ECO:0000313" key="2">
    <source>
        <dbReference type="Proteomes" id="UP000514713"/>
    </source>
</evidence>
<dbReference type="AlphaFoldDB" id="A0A7D7LK73"/>
<protein>
    <submittedName>
        <fullName evidence="1">Uncharacterized protein</fullName>
    </submittedName>
</protein>
<evidence type="ECO:0000313" key="1">
    <source>
        <dbReference type="EMBL" id="QMS91327.1"/>
    </source>
</evidence>
<accession>A0A7D7LK73</accession>
<dbReference type="Proteomes" id="UP000514713">
    <property type="component" value="Chromosome"/>
</dbReference>
<name>A0A7D7LK73_9NOSO</name>
<organism evidence="1 2">
    <name type="scientific">Nostoc edaphicum CCNP1411</name>
    <dbReference type="NCBI Taxonomy" id="1472755"/>
    <lineage>
        <taxon>Bacteria</taxon>
        <taxon>Bacillati</taxon>
        <taxon>Cyanobacteriota</taxon>
        <taxon>Cyanophyceae</taxon>
        <taxon>Nostocales</taxon>
        <taxon>Nostocaceae</taxon>
        <taxon>Nostoc</taxon>
    </lineage>
</organism>
<dbReference type="KEGG" id="ned:HUN01_28400"/>
<reference evidence="2" key="1">
    <citation type="submission" date="2020-06" db="EMBL/GenBank/DDBJ databases">
        <title>Nostoc edaphicum CCNP1411 genome.</title>
        <authorList>
            <person name="Fidor A."/>
            <person name="Grabski M."/>
            <person name="Gawor J."/>
            <person name="Gromadka R."/>
            <person name="Wegrzyn G."/>
            <person name="Mazur-Marzec H."/>
        </authorList>
    </citation>
    <scope>NUCLEOTIDE SEQUENCE [LARGE SCALE GENOMIC DNA]</scope>
    <source>
        <strain evidence="2">CCNP1411</strain>
    </source>
</reference>
<dbReference type="EMBL" id="CP054698">
    <property type="protein sequence ID" value="QMS91327.1"/>
    <property type="molecule type" value="Genomic_DNA"/>
</dbReference>
<keyword evidence="2" id="KW-1185">Reference proteome</keyword>
<sequence length="187" mass="21305">MFDDLFNNLKGFIDSKLQEVGNDLQKRFGIPEPTEPFVLIRRFTPADSTVTRGCIAIVGESWQIEAYDDNTQRFLINSTDPLRNVILFEVAEPDVQECVFACQFNAKALNTEKPIKVSLGWRRTGQWGTMTRLWPTEVLLTEDLQPYEARAYFKKEADAATVQISVQFESSGILQIKDIELLQAPVK</sequence>
<proteinExistence type="predicted"/>
<dbReference type="RefSeq" id="WP_181928964.1">
    <property type="nucleotide sequence ID" value="NZ_CP054698.1"/>
</dbReference>
<gene>
    <name evidence="1" type="ORF">HUN01_28400</name>
</gene>